<comment type="caution">
    <text evidence="2">The sequence shown here is derived from an EMBL/GenBank/DDBJ whole genome shotgun (WGS) entry which is preliminary data.</text>
</comment>
<evidence type="ECO:0000256" key="1">
    <source>
        <dbReference type="SAM" id="SignalP"/>
    </source>
</evidence>
<gene>
    <name evidence="2" type="ORF">JJ685_13610</name>
</gene>
<keyword evidence="3" id="KW-1185">Reference proteome</keyword>
<feature type="signal peptide" evidence="1">
    <location>
        <begin position="1"/>
        <end position="26"/>
    </location>
</feature>
<accession>A0A936Z1V3</accession>
<keyword evidence="1" id="KW-0732">Signal</keyword>
<organism evidence="2 3">
    <name type="scientific">Ramlibacter monticola</name>
    <dbReference type="NCBI Taxonomy" id="1926872"/>
    <lineage>
        <taxon>Bacteria</taxon>
        <taxon>Pseudomonadati</taxon>
        <taxon>Pseudomonadota</taxon>
        <taxon>Betaproteobacteria</taxon>
        <taxon>Burkholderiales</taxon>
        <taxon>Comamonadaceae</taxon>
        <taxon>Ramlibacter</taxon>
    </lineage>
</organism>
<evidence type="ECO:0000313" key="3">
    <source>
        <dbReference type="Proteomes" id="UP000599109"/>
    </source>
</evidence>
<feature type="chain" id="PRO_5037091044" description="DUF4148 domain-containing protein" evidence="1">
    <location>
        <begin position="27"/>
        <end position="116"/>
    </location>
</feature>
<reference evidence="2 3" key="1">
    <citation type="journal article" date="2017" name="Int. J. Syst. Evol. Microbiol.">
        <title>Ramlibacter monticola sp. nov., isolated from forest soil.</title>
        <authorList>
            <person name="Chaudhary D.K."/>
            <person name="Kim J."/>
        </authorList>
    </citation>
    <scope>NUCLEOTIDE SEQUENCE [LARGE SCALE GENOMIC DNA]</scope>
    <source>
        <strain evidence="2 3">KACC 19175</strain>
    </source>
</reference>
<name>A0A936Z1V3_9BURK</name>
<evidence type="ECO:0000313" key="2">
    <source>
        <dbReference type="EMBL" id="MBL0392170.1"/>
    </source>
</evidence>
<dbReference type="Proteomes" id="UP000599109">
    <property type="component" value="Unassembled WGS sequence"/>
</dbReference>
<sequence length="116" mass="12425">MKYQAFVRTVAGMLATALLGTGAVLAQTMQPQPQVMTDAAPLPAAERASSGAVIMMDQPVLAQREAMLAAQERSPVDTRALGAGPARIVRDVQTREDLELQRALDEALRRDLATPK</sequence>
<dbReference type="AlphaFoldDB" id="A0A936Z1V3"/>
<dbReference type="EMBL" id="JAEQNE010000003">
    <property type="protein sequence ID" value="MBL0392170.1"/>
    <property type="molecule type" value="Genomic_DNA"/>
</dbReference>
<protein>
    <recommendedName>
        <fullName evidence="4">DUF4148 domain-containing protein</fullName>
    </recommendedName>
</protein>
<dbReference type="RefSeq" id="WP_201674813.1">
    <property type="nucleotide sequence ID" value="NZ_JAEQNE010000003.1"/>
</dbReference>
<evidence type="ECO:0008006" key="4">
    <source>
        <dbReference type="Google" id="ProtNLM"/>
    </source>
</evidence>
<proteinExistence type="predicted"/>